<evidence type="ECO:0000313" key="1">
    <source>
        <dbReference type="EMBL" id="QCD46971.1"/>
    </source>
</evidence>
<organism evidence="1 2">
    <name type="scientific">Campylobacter rectus</name>
    <name type="common">Wolinella recta</name>
    <dbReference type="NCBI Taxonomy" id="203"/>
    <lineage>
        <taxon>Bacteria</taxon>
        <taxon>Pseudomonadati</taxon>
        <taxon>Campylobacterota</taxon>
        <taxon>Epsilonproteobacteria</taxon>
        <taxon>Campylobacterales</taxon>
        <taxon>Campylobacteraceae</taxon>
        <taxon>Campylobacter</taxon>
    </lineage>
</organism>
<sequence>MKKDEFLLEAYLNAAVNKEMADECLRRKTIYQKLIKLINSDLGEEFLNGCEDFNDAMQKFELKYGFLI</sequence>
<dbReference type="Proteomes" id="UP000502377">
    <property type="component" value="Chromosome"/>
</dbReference>
<gene>
    <name evidence="1" type="ORF">CRECT_1317</name>
</gene>
<protein>
    <submittedName>
        <fullName evidence="1">Uncharacterized protein</fullName>
    </submittedName>
</protein>
<proteinExistence type="predicted"/>
<accession>A0A6G5QMV7</accession>
<name>A0A6G5QMV7_CAMRE</name>
<dbReference type="AlphaFoldDB" id="A0A6G5QMV7"/>
<evidence type="ECO:0000313" key="2">
    <source>
        <dbReference type="Proteomes" id="UP000502377"/>
    </source>
</evidence>
<dbReference type="RefSeq" id="WP_002944710.1">
    <property type="nucleotide sequence ID" value="NZ_CP012543.1"/>
</dbReference>
<dbReference type="KEGG" id="crx:CRECT_1317"/>
<dbReference type="EMBL" id="CP012543">
    <property type="protein sequence ID" value="QCD46971.1"/>
    <property type="molecule type" value="Genomic_DNA"/>
</dbReference>
<reference evidence="1 2" key="1">
    <citation type="submission" date="2016-07" db="EMBL/GenBank/DDBJ databases">
        <title>Comparative genomics of the Campylobacter concisus group.</title>
        <authorList>
            <person name="Miller W.G."/>
            <person name="Yee E."/>
            <person name="Chapman M.H."/>
            <person name="Huynh S."/>
            <person name="Bono J.L."/>
            <person name="On S.L.W."/>
            <person name="StLeger J."/>
            <person name="Foster G."/>
            <person name="Parker C.T."/>
        </authorList>
    </citation>
    <scope>NUCLEOTIDE SEQUENCE [LARGE SCALE GENOMIC DNA]</scope>
    <source>
        <strain evidence="1 2">ATCC 33238</strain>
    </source>
</reference>